<comment type="caution">
    <text evidence="3">The sequence shown here is derived from an EMBL/GenBank/DDBJ whole genome shotgun (WGS) entry which is preliminary data.</text>
</comment>
<dbReference type="SUPFAM" id="SSF50475">
    <property type="entry name" value="FMN-binding split barrel"/>
    <property type="match status" value="1"/>
</dbReference>
<organism evidence="3 4">
    <name type="scientific">Streptosporangium minutum</name>
    <dbReference type="NCBI Taxonomy" id="569862"/>
    <lineage>
        <taxon>Bacteria</taxon>
        <taxon>Bacillati</taxon>
        <taxon>Actinomycetota</taxon>
        <taxon>Actinomycetes</taxon>
        <taxon>Streptosporangiales</taxon>
        <taxon>Streptosporangiaceae</taxon>
        <taxon>Streptosporangium</taxon>
    </lineage>
</organism>
<dbReference type="Gene3D" id="2.30.110.10">
    <property type="entry name" value="Electron Transport, Fmn-binding Protein, Chain A"/>
    <property type="match status" value="1"/>
</dbReference>
<dbReference type="InterPro" id="IPR012349">
    <property type="entry name" value="Split_barrel_FMN-bd"/>
</dbReference>
<keyword evidence="4" id="KW-1185">Reference proteome</keyword>
<protein>
    <submittedName>
        <fullName evidence="3">Deazaflavin-dependent nitroreductase</fullName>
    </submittedName>
</protein>
<dbReference type="EMBL" id="NGFP01000400">
    <property type="protein sequence ID" value="OUC80480.1"/>
    <property type="molecule type" value="Genomic_DNA"/>
</dbReference>
<dbReference type="PANTHER" id="PTHR39428">
    <property type="entry name" value="F420H(2)-DEPENDENT QUINONE REDUCTASE RV1261C"/>
    <property type="match status" value="1"/>
</dbReference>
<dbReference type="Pfam" id="PF04075">
    <property type="entry name" value="F420H2_quin_red"/>
    <property type="match status" value="1"/>
</dbReference>
<comment type="catalytic activity">
    <reaction evidence="2">
        <text>oxidized coenzyme F420-(gamma-L-Glu)(n) + a quinol + H(+) = reduced coenzyme F420-(gamma-L-Glu)(n) + a quinone</text>
        <dbReference type="Rhea" id="RHEA:39663"/>
        <dbReference type="Rhea" id="RHEA-COMP:12939"/>
        <dbReference type="Rhea" id="RHEA-COMP:14378"/>
        <dbReference type="ChEBI" id="CHEBI:15378"/>
        <dbReference type="ChEBI" id="CHEBI:24646"/>
        <dbReference type="ChEBI" id="CHEBI:132124"/>
        <dbReference type="ChEBI" id="CHEBI:133980"/>
        <dbReference type="ChEBI" id="CHEBI:139511"/>
    </reaction>
</comment>
<sequence>MGRRLIGLLRPFFQWLAGTDAFARFGPKIVPRLDRAVHRLSRGRTVMSDRMIPTLVLTTVGAKSGELRAAPLACLPEDGGGFLVVGSNFGRAHHPGWSGNLLRTPEATVSFRGQEIPVTGRLLSGQERAEAWPRLLRVWPVYDRYSEKSGRELRVFRLSPDRGRDPGRQGQGPPP</sequence>
<name>A0A243QFF0_9ACTN</name>
<gene>
    <name evidence="3" type="ORF">CA984_42480</name>
</gene>
<comment type="similarity">
    <text evidence="1">Belongs to the F420H(2)-dependent quinone reductase family.</text>
</comment>
<dbReference type="GO" id="GO:0070967">
    <property type="term" value="F:coenzyme F420 binding"/>
    <property type="evidence" value="ECO:0007669"/>
    <property type="project" value="TreeGrafter"/>
</dbReference>
<proteinExistence type="inferred from homology"/>
<dbReference type="GO" id="GO:0005886">
    <property type="term" value="C:plasma membrane"/>
    <property type="evidence" value="ECO:0007669"/>
    <property type="project" value="TreeGrafter"/>
</dbReference>
<dbReference type="PANTHER" id="PTHR39428:SF1">
    <property type="entry name" value="F420H(2)-DEPENDENT QUINONE REDUCTASE RV1261C"/>
    <property type="match status" value="1"/>
</dbReference>
<dbReference type="NCBIfam" id="TIGR00026">
    <property type="entry name" value="hi_GC_TIGR00026"/>
    <property type="match status" value="1"/>
</dbReference>
<evidence type="ECO:0000256" key="1">
    <source>
        <dbReference type="ARBA" id="ARBA00008710"/>
    </source>
</evidence>
<dbReference type="InterPro" id="IPR004378">
    <property type="entry name" value="F420H2_quin_Rdtase"/>
</dbReference>
<reference evidence="3 4" key="1">
    <citation type="submission" date="2017-05" db="EMBL/GenBank/DDBJ databases">
        <title>Biotechnological potential of actinobacteria isolated from South African environments.</title>
        <authorList>
            <person name="Le Roes-Hill M."/>
            <person name="Prins A."/>
            <person name="Durrell K.A."/>
        </authorList>
    </citation>
    <scope>NUCLEOTIDE SEQUENCE [LARGE SCALE GENOMIC DNA]</scope>
    <source>
        <strain evidence="3">M26</strain>
    </source>
</reference>
<accession>A0A243QFF0</accession>
<dbReference type="RefSeq" id="WP_086578963.1">
    <property type="nucleotide sequence ID" value="NZ_NGFP01000400.1"/>
</dbReference>
<dbReference type="GO" id="GO:0016491">
    <property type="term" value="F:oxidoreductase activity"/>
    <property type="evidence" value="ECO:0007669"/>
    <property type="project" value="InterPro"/>
</dbReference>
<evidence type="ECO:0000256" key="2">
    <source>
        <dbReference type="ARBA" id="ARBA00049106"/>
    </source>
</evidence>
<evidence type="ECO:0000313" key="4">
    <source>
        <dbReference type="Proteomes" id="UP000194761"/>
    </source>
</evidence>
<dbReference type="Proteomes" id="UP000194761">
    <property type="component" value="Unassembled WGS sequence"/>
</dbReference>
<evidence type="ECO:0000313" key="3">
    <source>
        <dbReference type="EMBL" id="OUC80480.1"/>
    </source>
</evidence>
<dbReference type="AlphaFoldDB" id="A0A243QFF0"/>